<keyword evidence="1" id="KW-0223">Dioxygenase</keyword>
<proteinExistence type="predicted"/>
<gene>
    <name evidence="1" type="ORF">HEB94_008949</name>
</gene>
<dbReference type="SUPFAM" id="SSF51197">
    <property type="entry name" value="Clavaminate synthase-like"/>
    <property type="match status" value="1"/>
</dbReference>
<dbReference type="PANTHER" id="PTHR20883:SF48">
    <property type="entry name" value="ECTOINE DIOXYGENASE"/>
    <property type="match status" value="1"/>
</dbReference>
<comment type="caution">
    <text evidence="1">The sequence shown here is derived from an EMBL/GenBank/DDBJ whole genome shotgun (WGS) entry which is preliminary data.</text>
</comment>
<dbReference type="GO" id="GO:0016706">
    <property type="term" value="F:2-oxoglutarate-dependent dioxygenase activity"/>
    <property type="evidence" value="ECO:0007669"/>
    <property type="project" value="UniProtKB-ARBA"/>
</dbReference>
<evidence type="ECO:0000313" key="2">
    <source>
        <dbReference type="Proteomes" id="UP000638648"/>
    </source>
</evidence>
<dbReference type="AlphaFoldDB" id="A0A927N4C1"/>
<evidence type="ECO:0000313" key="1">
    <source>
        <dbReference type="EMBL" id="MBE1612101.1"/>
    </source>
</evidence>
<dbReference type="EMBL" id="JADBEM010000001">
    <property type="protein sequence ID" value="MBE1612101.1"/>
    <property type="molecule type" value="Genomic_DNA"/>
</dbReference>
<accession>A0A927N4C1</accession>
<keyword evidence="2" id="KW-1185">Reference proteome</keyword>
<organism evidence="1 2">
    <name type="scientific">Actinopolymorpha pittospori</name>
    <dbReference type="NCBI Taxonomy" id="648752"/>
    <lineage>
        <taxon>Bacteria</taxon>
        <taxon>Bacillati</taxon>
        <taxon>Actinomycetota</taxon>
        <taxon>Actinomycetes</taxon>
        <taxon>Propionibacteriales</taxon>
        <taxon>Actinopolymorphaceae</taxon>
        <taxon>Actinopolymorpha</taxon>
    </lineage>
</organism>
<sequence>MDTATAMRDLKVTDDTLTPQEKAQLDRDGFLPLADILSPDQVEAFAARLAELTAAEGDKAGLEVHQEEGTDRLADLINKDPMFEVCFSHPRVLAAIHRVLGDFKVFSLNSRAAHPGKGHQGLHTDYGEAVQPGDFRVCNSIWLLDDFTAENGATRVVPGSHLRGKLPGEEMADTKDAHPDEVRLIAPAGTVVIFNSHLWHGGTLNASTKPRRAMHSAFSRREIPQQLDQKKYIRASTYDRLSPAQRFLLDVTAEDVQQHACAG</sequence>
<dbReference type="GO" id="GO:0005506">
    <property type="term" value="F:iron ion binding"/>
    <property type="evidence" value="ECO:0007669"/>
    <property type="project" value="UniProtKB-ARBA"/>
</dbReference>
<dbReference type="Proteomes" id="UP000638648">
    <property type="component" value="Unassembled WGS sequence"/>
</dbReference>
<dbReference type="InterPro" id="IPR008775">
    <property type="entry name" value="Phytyl_CoA_dOase-like"/>
</dbReference>
<dbReference type="Pfam" id="PF05721">
    <property type="entry name" value="PhyH"/>
    <property type="match status" value="1"/>
</dbReference>
<protein>
    <submittedName>
        <fullName evidence="1">Ectoine hydroxylase-related dioxygenase (Phytanoyl-CoA dioxygenase family)</fullName>
    </submittedName>
</protein>
<dbReference type="RefSeq" id="WP_192755210.1">
    <property type="nucleotide sequence ID" value="NZ_BAABJL010000222.1"/>
</dbReference>
<name>A0A927N4C1_9ACTN</name>
<reference evidence="1" key="1">
    <citation type="submission" date="2020-10" db="EMBL/GenBank/DDBJ databases">
        <title>Sequencing the genomes of 1000 actinobacteria strains.</title>
        <authorList>
            <person name="Klenk H.-P."/>
        </authorList>
    </citation>
    <scope>NUCLEOTIDE SEQUENCE</scope>
    <source>
        <strain evidence="1">DSM 45354</strain>
    </source>
</reference>
<keyword evidence="1" id="KW-0560">Oxidoreductase</keyword>
<dbReference type="PANTHER" id="PTHR20883">
    <property type="entry name" value="PHYTANOYL-COA DIOXYGENASE DOMAIN CONTAINING 1"/>
    <property type="match status" value="1"/>
</dbReference>
<dbReference type="Gene3D" id="2.60.120.620">
    <property type="entry name" value="q2cbj1_9rhob like domain"/>
    <property type="match status" value="1"/>
</dbReference>